<feature type="transmembrane region" description="Helical" evidence="1">
    <location>
        <begin position="402"/>
        <end position="419"/>
    </location>
</feature>
<protein>
    <submittedName>
        <fullName evidence="2">O-antigen polysaccharide polymerase Wzy</fullName>
    </submittedName>
</protein>
<feature type="transmembrane region" description="Helical" evidence="1">
    <location>
        <begin position="318"/>
        <end position="338"/>
    </location>
</feature>
<feature type="transmembrane region" description="Helical" evidence="1">
    <location>
        <begin position="31"/>
        <end position="50"/>
    </location>
</feature>
<dbReference type="EMBL" id="CP136601">
    <property type="protein sequence ID" value="WOH45180.1"/>
    <property type="molecule type" value="Genomic_DNA"/>
</dbReference>
<keyword evidence="3" id="KW-1185">Reference proteome</keyword>
<reference evidence="2 3" key="1">
    <citation type="submission" date="2023-10" db="EMBL/GenBank/DDBJ databases">
        <title>SFO-1, KPC-2, NDM-1 were first reported in Portuguese citrobacter collected clinically.</title>
        <authorList>
            <person name="Guo K."/>
        </authorList>
    </citation>
    <scope>NUCLEOTIDE SEQUENCE [LARGE SCALE GENOMIC DNA]</scope>
    <source>
        <strain evidence="2 3">L2724hy</strain>
    </source>
</reference>
<dbReference type="InterPro" id="IPR029468">
    <property type="entry name" value="O-ag_pol_Wzy"/>
</dbReference>
<keyword evidence="1" id="KW-0472">Membrane</keyword>
<name>A0ABZ0H4G4_9ENTR</name>
<dbReference type="Pfam" id="PF14296">
    <property type="entry name" value="O-ag_pol_Wzy"/>
    <property type="match status" value="1"/>
</dbReference>
<feature type="transmembrane region" description="Helical" evidence="1">
    <location>
        <begin position="98"/>
        <end position="117"/>
    </location>
</feature>
<dbReference type="RefSeq" id="WP_234103906.1">
    <property type="nucleotide sequence ID" value="NZ_CP136601.1"/>
</dbReference>
<feature type="transmembrane region" description="Helical" evidence="1">
    <location>
        <begin position="287"/>
        <end position="306"/>
    </location>
</feature>
<feature type="transmembrane region" description="Helical" evidence="1">
    <location>
        <begin position="255"/>
        <end position="275"/>
    </location>
</feature>
<evidence type="ECO:0000313" key="3">
    <source>
        <dbReference type="Proteomes" id="UP001302613"/>
    </source>
</evidence>
<evidence type="ECO:0000313" key="2">
    <source>
        <dbReference type="EMBL" id="WOH45180.1"/>
    </source>
</evidence>
<proteinExistence type="predicted"/>
<organism evidence="2 3">
    <name type="scientific">Citrobacter portucalensis</name>
    <dbReference type="NCBI Taxonomy" id="1639133"/>
    <lineage>
        <taxon>Bacteria</taxon>
        <taxon>Pseudomonadati</taxon>
        <taxon>Pseudomonadota</taxon>
        <taxon>Gammaproteobacteria</taxon>
        <taxon>Enterobacterales</taxon>
        <taxon>Enterobacteriaceae</taxon>
        <taxon>Citrobacter</taxon>
        <taxon>Citrobacter freundii complex</taxon>
    </lineage>
</organism>
<feature type="transmembrane region" description="Helical" evidence="1">
    <location>
        <begin position="57"/>
        <end position="78"/>
    </location>
</feature>
<accession>A0ABZ0H4G4</accession>
<feature type="transmembrane region" description="Helical" evidence="1">
    <location>
        <begin position="138"/>
        <end position="161"/>
    </location>
</feature>
<keyword evidence="1" id="KW-0812">Transmembrane</keyword>
<feature type="transmembrane region" description="Helical" evidence="1">
    <location>
        <begin position="425"/>
        <end position="445"/>
    </location>
</feature>
<feature type="transmembrane region" description="Helical" evidence="1">
    <location>
        <begin position="181"/>
        <end position="200"/>
    </location>
</feature>
<keyword evidence="1" id="KW-1133">Transmembrane helix</keyword>
<gene>
    <name evidence="2" type="primary">wzy</name>
    <name evidence="2" type="ORF">RY846_08445</name>
</gene>
<feature type="transmembrane region" description="Helical" evidence="1">
    <location>
        <begin position="7"/>
        <end position="25"/>
    </location>
</feature>
<feature type="transmembrane region" description="Helical" evidence="1">
    <location>
        <begin position="371"/>
        <end position="390"/>
    </location>
</feature>
<sequence>MQFKKLPLFILFISLLTIFTTMLIVDNKVLCSVYVLVIATVSIFWISYSGNKITSPASLLIISSFVFLGSRPFLSFLANYDFRIADWFIVGYMDDYVAYANYAISLMYFGYAIAIIASRNTLSPNQKVRQSTYIAPSLKFLFFLLLLGTIGMVLKGIYFFYYIESNSYVDIYQNNIKVPAGYDFLSYLFYCSFFLICAFYKEFRTKKLFLAIAIIIAAFSALKGSRSEFITFLLTISCIYYNEKSVSNIKLLAKMLALFVIVFALSEFVSMWRSGGSFIALLEGNNPIIDFLYGMGVSYIAVYQSVKLHMVNGITDASFLVGQIMITAASVLRIEVYLPEVSYSHLASFTANSELYSQGYGLGGSYLSESLLAMGLFGCFIIPCIILTLLNSMEKYTKYNPLFYFIYFSILPPFLFIPRETLLYSLPYLIKSIIVSFIVIIYSNYKSGAVRYDGKKC</sequence>
<dbReference type="Proteomes" id="UP001302613">
    <property type="component" value="Chromosome"/>
</dbReference>
<evidence type="ECO:0000256" key="1">
    <source>
        <dbReference type="SAM" id="Phobius"/>
    </source>
</evidence>